<dbReference type="OrthoDB" id="2214at2759"/>
<organism evidence="2 3">
    <name type="scientific">Portunus trituberculatus</name>
    <name type="common">Swimming crab</name>
    <name type="synonym">Neptunus trituberculatus</name>
    <dbReference type="NCBI Taxonomy" id="210409"/>
    <lineage>
        <taxon>Eukaryota</taxon>
        <taxon>Metazoa</taxon>
        <taxon>Ecdysozoa</taxon>
        <taxon>Arthropoda</taxon>
        <taxon>Crustacea</taxon>
        <taxon>Multicrustacea</taxon>
        <taxon>Malacostraca</taxon>
        <taxon>Eumalacostraca</taxon>
        <taxon>Eucarida</taxon>
        <taxon>Decapoda</taxon>
        <taxon>Pleocyemata</taxon>
        <taxon>Brachyura</taxon>
        <taxon>Eubrachyura</taxon>
        <taxon>Portunoidea</taxon>
        <taxon>Portunidae</taxon>
        <taxon>Portuninae</taxon>
        <taxon>Portunus</taxon>
    </lineage>
</organism>
<dbReference type="Proteomes" id="UP000324222">
    <property type="component" value="Unassembled WGS sequence"/>
</dbReference>
<proteinExistence type="predicted"/>
<sequence length="172" mass="19551">MPWLGGGESAADKPEQQQEQEENTQQQQQQQEEQRITERKEKQQPDKGEKEQQQQEQQQELPIHNITAGVPQLPQTALSEGNESLPEDQTAGRHFFGLLDPSLKVNLAGVKEKDLKAMQDIMHSVSQGVDSSLQPSKEDFWDVMRVLRLLKTHRWLTPDSVVHPSVSQPNLT</sequence>
<name>A0A5B7HIT2_PORTR</name>
<feature type="region of interest" description="Disordered" evidence="1">
    <location>
        <begin position="1"/>
        <end position="89"/>
    </location>
</feature>
<gene>
    <name evidence="2" type="ORF">E2C01_067054</name>
</gene>
<protein>
    <submittedName>
        <fullName evidence="2">Uncharacterized protein</fullName>
    </submittedName>
</protein>
<keyword evidence="3" id="KW-1185">Reference proteome</keyword>
<feature type="compositionally biased region" description="Polar residues" evidence="1">
    <location>
        <begin position="73"/>
        <end position="82"/>
    </location>
</feature>
<dbReference type="AlphaFoldDB" id="A0A5B7HIT2"/>
<comment type="caution">
    <text evidence="2">The sequence shown here is derived from an EMBL/GenBank/DDBJ whole genome shotgun (WGS) entry which is preliminary data.</text>
</comment>
<dbReference type="EMBL" id="VSRR010035313">
    <property type="protein sequence ID" value="MPC72741.1"/>
    <property type="molecule type" value="Genomic_DNA"/>
</dbReference>
<evidence type="ECO:0000256" key="1">
    <source>
        <dbReference type="SAM" id="MobiDB-lite"/>
    </source>
</evidence>
<feature type="compositionally biased region" description="Basic and acidic residues" evidence="1">
    <location>
        <begin position="32"/>
        <end position="53"/>
    </location>
</feature>
<evidence type="ECO:0000313" key="2">
    <source>
        <dbReference type="EMBL" id="MPC72741.1"/>
    </source>
</evidence>
<evidence type="ECO:0000313" key="3">
    <source>
        <dbReference type="Proteomes" id="UP000324222"/>
    </source>
</evidence>
<reference evidence="2 3" key="1">
    <citation type="submission" date="2019-05" db="EMBL/GenBank/DDBJ databases">
        <title>Another draft genome of Portunus trituberculatus and its Hox gene families provides insights of decapod evolution.</title>
        <authorList>
            <person name="Jeong J.-H."/>
            <person name="Song I."/>
            <person name="Kim S."/>
            <person name="Choi T."/>
            <person name="Kim D."/>
            <person name="Ryu S."/>
            <person name="Kim W."/>
        </authorList>
    </citation>
    <scope>NUCLEOTIDE SEQUENCE [LARGE SCALE GENOMIC DNA]</scope>
    <source>
        <tissue evidence="2">Muscle</tissue>
    </source>
</reference>
<accession>A0A5B7HIT2</accession>